<reference evidence="2" key="2">
    <citation type="submission" date="2017-02" db="UniProtKB">
        <authorList>
            <consortium name="WormBaseParasite"/>
        </authorList>
    </citation>
    <scope>IDENTIFICATION</scope>
</reference>
<name>A0A0K0DFR3_ANGCA</name>
<evidence type="ECO:0000313" key="2">
    <source>
        <dbReference type="WBParaSite" id="ACAC_0000982801-mRNA-1"/>
    </source>
</evidence>
<accession>A0A0K0DFR3</accession>
<sequence>LTISLLLNKNDFSFCPDPCCHGVLSSSPLFLTRSCSLNKCLNKDRCTIEHEFNDNFPAMRKNHWNITCPCGRGLMYRPDVEACVHADLCSEVDRCPVTFDCVNTIADPGFKCICQLGFIKDVSLLATLL</sequence>
<protein>
    <submittedName>
        <fullName evidence="2">EGF-like domain-containing protein</fullName>
    </submittedName>
</protein>
<proteinExistence type="predicted"/>
<dbReference type="WBParaSite" id="ACAC_0000982801-mRNA-1">
    <property type="protein sequence ID" value="ACAC_0000982801-mRNA-1"/>
    <property type="gene ID" value="ACAC_0000982801"/>
</dbReference>
<evidence type="ECO:0000313" key="1">
    <source>
        <dbReference type="Proteomes" id="UP000035642"/>
    </source>
</evidence>
<dbReference type="Gene3D" id="2.10.25.10">
    <property type="entry name" value="Laminin"/>
    <property type="match status" value="1"/>
</dbReference>
<dbReference type="Proteomes" id="UP000035642">
    <property type="component" value="Unassembled WGS sequence"/>
</dbReference>
<dbReference type="AlphaFoldDB" id="A0A0K0DFR3"/>
<keyword evidence="1" id="KW-1185">Reference proteome</keyword>
<organism evidence="1 2">
    <name type="scientific">Angiostrongylus cantonensis</name>
    <name type="common">Rat lungworm</name>
    <dbReference type="NCBI Taxonomy" id="6313"/>
    <lineage>
        <taxon>Eukaryota</taxon>
        <taxon>Metazoa</taxon>
        <taxon>Ecdysozoa</taxon>
        <taxon>Nematoda</taxon>
        <taxon>Chromadorea</taxon>
        <taxon>Rhabditida</taxon>
        <taxon>Rhabditina</taxon>
        <taxon>Rhabditomorpha</taxon>
        <taxon>Strongyloidea</taxon>
        <taxon>Metastrongylidae</taxon>
        <taxon>Angiostrongylus</taxon>
    </lineage>
</organism>
<reference evidence="1" key="1">
    <citation type="submission" date="2012-09" db="EMBL/GenBank/DDBJ databases">
        <authorList>
            <person name="Martin A.A."/>
        </authorList>
    </citation>
    <scope>NUCLEOTIDE SEQUENCE</scope>
</reference>
<dbReference type="STRING" id="6313.A0A0K0DFR3"/>